<dbReference type="EMBL" id="JACJQH010000019">
    <property type="protein sequence ID" value="MBD2196594.1"/>
    <property type="molecule type" value="Genomic_DNA"/>
</dbReference>
<evidence type="ECO:0000313" key="2">
    <source>
        <dbReference type="Proteomes" id="UP000658514"/>
    </source>
</evidence>
<accession>A0ABR8AAA1</accession>
<dbReference type="Proteomes" id="UP000658514">
    <property type="component" value="Unassembled WGS sequence"/>
</dbReference>
<keyword evidence="2" id="KW-1185">Reference proteome</keyword>
<organism evidence="1 2">
    <name type="scientific">Calothrix parietina FACHB-288</name>
    <dbReference type="NCBI Taxonomy" id="2692896"/>
    <lineage>
        <taxon>Bacteria</taxon>
        <taxon>Bacillati</taxon>
        <taxon>Cyanobacteriota</taxon>
        <taxon>Cyanophyceae</taxon>
        <taxon>Nostocales</taxon>
        <taxon>Calotrichaceae</taxon>
        <taxon>Calothrix</taxon>
    </lineage>
</organism>
<dbReference type="RefSeq" id="WP_190548576.1">
    <property type="nucleotide sequence ID" value="NZ_CAWPNO010000050.1"/>
</dbReference>
<comment type="caution">
    <text evidence="1">The sequence shown here is derived from an EMBL/GenBank/DDBJ whole genome shotgun (WGS) entry which is preliminary data.</text>
</comment>
<proteinExistence type="predicted"/>
<sequence length="184" mass="22079">MNFIDINDALLEEDYLIPLLKHMKQGKKIKVKTWLRKLENIFSRSSAIIIRTSNSLVKMHDATYILATEAYVLKDFTISQGKLENDFYALNDWQLSDLNIIDELSDMEIEYVNILRLKDEGNPQKKKEIWDRLIWLYCQQLHFDRYREIQQSIMYRIIEETAKYLQKQKQLEEENNKSPNTNEI</sequence>
<name>A0ABR8AAA1_9CYAN</name>
<protein>
    <submittedName>
        <fullName evidence="1">Uncharacterized protein</fullName>
    </submittedName>
</protein>
<gene>
    <name evidence="1" type="ORF">H6G24_13975</name>
</gene>
<evidence type="ECO:0000313" key="1">
    <source>
        <dbReference type="EMBL" id="MBD2196594.1"/>
    </source>
</evidence>
<reference evidence="1 2" key="1">
    <citation type="journal article" date="2020" name="ISME J.">
        <title>Comparative genomics reveals insights into cyanobacterial evolution and habitat adaptation.</title>
        <authorList>
            <person name="Chen M.Y."/>
            <person name="Teng W.K."/>
            <person name="Zhao L."/>
            <person name="Hu C.X."/>
            <person name="Zhou Y.K."/>
            <person name="Han B.P."/>
            <person name="Song L.R."/>
            <person name="Shu W.S."/>
        </authorList>
    </citation>
    <scope>NUCLEOTIDE SEQUENCE [LARGE SCALE GENOMIC DNA]</scope>
    <source>
        <strain evidence="1 2">FACHB-288</strain>
    </source>
</reference>